<evidence type="ECO:0000256" key="1">
    <source>
        <dbReference type="SAM" id="Phobius"/>
    </source>
</evidence>
<name>A0AAV9Y3M3_9CRYT</name>
<evidence type="ECO:0008006" key="4">
    <source>
        <dbReference type="Google" id="ProtNLM"/>
    </source>
</evidence>
<sequence length="371" mass="42634">MLASTGIQPYFEAPSIVLCPLSSEERNSNHNNNGVETNDNYLKSDSINDIYNFLGNDSQYFIGLRSQGVLGYRKIPARRCGDSCLCFDTNLGNFTAVNDGELVKHPIECSYIMKTSKVKSESPNINELSLSGRVDIDYLELWIFHKYLNPKRNIVKVGLYGSNLSESHTYFPKKVTWHIMKLGDVTLFLLRLIRIRLEEFSLYQIMSIILFIIPKRFKKQEESYYMYNIHSGHFLNHARDNMNILHAIEQIRFSTKEDINFNDSDPITVLHLEASSKFIKEVYKIGQSMSIAAFIGCLVILILLVNNVGVFYLCFKRRSVIDEKTKQEIKPKLSVSGPVKAISCYLLSENHTDECRSSNKANSKNKPKYRY</sequence>
<gene>
    <name evidence="2" type="ORF">RS030_142209</name>
</gene>
<keyword evidence="1" id="KW-0812">Transmembrane</keyword>
<keyword evidence="1" id="KW-1133">Transmembrane helix</keyword>
<dbReference type="EMBL" id="JAWDEY010000005">
    <property type="protein sequence ID" value="KAK6590735.1"/>
    <property type="molecule type" value="Genomic_DNA"/>
</dbReference>
<dbReference type="Proteomes" id="UP001311799">
    <property type="component" value="Unassembled WGS sequence"/>
</dbReference>
<proteinExistence type="predicted"/>
<keyword evidence="3" id="KW-1185">Reference proteome</keyword>
<accession>A0AAV9Y3M3</accession>
<reference evidence="2 3" key="1">
    <citation type="submission" date="2023-10" db="EMBL/GenBank/DDBJ databases">
        <title>Comparative genomics analysis reveals potential genetic determinants of host preference in Cryptosporidium xiaoi.</title>
        <authorList>
            <person name="Xiao L."/>
            <person name="Li J."/>
        </authorList>
    </citation>
    <scope>NUCLEOTIDE SEQUENCE [LARGE SCALE GENOMIC DNA]</scope>
    <source>
        <strain evidence="2 3">52996</strain>
    </source>
</reference>
<organism evidence="2 3">
    <name type="scientific">Cryptosporidium xiaoi</name>
    <dbReference type="NCBI Taxonomy" id="659607"/>
    <lineage>
        <taxon>Eukaryota</taxon>
        <taxon>Sar</taxon>
        <taxon>Alveolata</taxon>
        <taxon>Apicomplexa</taxon>
        <taxon>Conoidasida</taxon>
        <taxon>Coccidia</taxon>
        <taxon>Eucoccidiorida</taxon>
        <taxon>Eimeriorina</taxon>
        <taxon>Cryptosporidiidae</taxon>
        <taxon>Cryptosporidium</taxon>
    </lineage>
</organism>
<evidence type="ECO:0000313" key="2">
    <source>
        <dbReference type="EMBL" id="KAK6590735.1"/>
    </source>
</evidence>
<keyword evidence="1" id="KW-0472">Membrane</keyword>
<protein>
    <recommendedName>
        <fullName evidence="4">SUN domain-containing protein</fullName>
    </recommendedName>
</protein>
<evidence type="ECO:0000313" key="3">
    <source>
        <dbReference type="Proteomes" id="UP001311799"/>
    </source>
</evidence>
<comment type="caution">
    <text evidence="2">The sequence shown here is derived from an EMBL/GenBank/DDBJ whole genome shotgun (WGS) entry which is preliminary data.</text>
</comment>
<dbReference type="AlphaFoldDB" id="A0AAV9Y3M3"/>
<feature type="transmembrane region" description="Helical" evidence="1">
    <location>
        <begin position="291"/>
        <end position="315"/>
    </location>
</feature>